<keyword evidence="3" id="KW-1185">Reference proteome</keyword>
<feature type="transmembrane region" description="Helical" evidence="1">
    <location>
        <begin position="41"/>
        <end position="62"/>
    </location>
</feature>
<keyword evidence="1" id="KW-0472">Membrane</keyword>
<evidence type="ECO:0000313" key="3">
    <source>
        <dbReference type="Proteomes" id="UP001321542"/>
    </source>
</evidence>
<accession>A0ABM7F2C6</accession>
<feature type="transmembrane region" description="Helical" evidence="1">
    <location>
        <begin position="137"/>
        <end position="156"/>
    </location>
</feature>
<protein>
    <recommendedName>
        <fullName evidence="4">Integral membrane protein</fullName>
    </recommendedName>
</protein>
<reference evidence="2 3" key="1">
    <citation type="journal article" date="2010" name="ChemBioChem">
        <title>Cloning and characterization of the biosynthetic gene cluster of 16-membered macrolide antibiotic FD-891: involvement of a dual functional cytochrome P450 monooxygenase catalyzing epoxidation and hydroxylation.</title>
        <authorList>
            <person name="Kudo F."/>
            <person name="Motegi A."/>
            <person name="Mizoue K."/>
            <person name="Eguchi T."/>
        </authorList>
    </citation>
    <scope>NUCLEOTIDE SEQUENCE [LARGE SCALE GENOMIC DNA]</scope>
    <source>
        <strain evidence="2 3">A-8890</strain>
    </source>
</reference>
<evidence type="ECO:0000313" key="2">
    <source>
        <dbReference type="EMBL" id="BBC29901.1"/>
    </source>
</evidence>
<dbReference type="InterPro" id="IPR010640">
    <property type="entry name" value="Low_temperature_requirement_A"/>
</dbReference>
<gene>
    <name evidence="2" type="ORF">SGFS_011950</name>
</gene>
<dbReference type="EMBL" id="AP018448">
    <property type="protein sequence ID" value="BBC29901.1"/>
    <property type="molecule type" value="Genomic_DNA"/>
</dbReference>
<evidence type="ECO:0000256" key="1">
    <source>
        <dbReference type="SAM" id="Phobius"/>
    </source>
</evidence>
<feature type="transmembrane region" description="Helical" evidence="1">
    <location>
        <begin position="6"/>
        <end position="29"/>
    </location>
</feature>
<evidence type="ECO:0008006" key="4">
    <source>
        <dbReference type="Google" id="ProtNLM"/>
    </source>
</evidence>
<organism evidence="2 3">
    <name type="scientific">Streptomyces graminofaciens</name>
    <dbReference type="NCBI Taxonomy" id="68212"/>
    <lineage>
        <taxon>Bacteria</taxon>
        <taxon>Bacillati</taxon>
        <taxon>Actinomycetota</taxon>
        <taxon>Actinomycetes</taxon>
        <taxon>Kitasatosporales</taxon>
        <taxon>Streptomycetaceae</taxon>
        <taxon>Streptomyces</taxon>
    </lineage>
</organism>
<keyword evidence="1" id="KW-1133">Transmembrane helix</keyword>
<feature type="transmembrane region" description="Helical" evidence="1">
    <location>
        <begin position="113"/>
        <end position="131"/>
    </location>
</feature>
<name>A0ABM7F2C6_9ACTN</name>
<dbReference type="Pfam" id="PF06772">
    <property type="entry name" value="LtrA"/>
    <property type="match status" value="1"/>
</dbReference>
<keyword evidence="1" id="KW-0812">Transmembrane</keyword>
<sequence length="171" mass="17730">MPLLAAGVLGVAAAAGLWWLYFDVVSLLVEHRLAETRGRSRLSLAVHAFGYGHFPIVAGIVLTALGVEGVVAHADSGEGLGGFYAGALCGGAATYLAGLLLFGRISAGVWGPFRLAAVCLLLAWLPAAVVLPPLVGLSGVVVLLAAVAAAETWWYAELRRSVREEPDDVVK</sequence>
<dbReference type="Proteomes" id="UP001321542">
    <property type="component" value="Chromosome"/>
</dbReference>
<proteinExistence type="predicted"/>
<reference evidence="2 3" key="2">
    <citation type="journal article" date="2023" name="ChemBioChem">
        <title>Acyltransferase Domain Exchange between Two Independent Type I Polyketide Synthases in the Same Producer Strain of Macrolide Antibiotics.</title>
        <authorList>
            <person name="Kudo F."/>
            <person name="Kishikawa K."/>
            <person name="Tsuboi K."/>
            <person name="Kido T."/>
            <person name="Usui T."/>
            <person name="Hashimoto J."/>
            <person name="Shin-Ya K."/>
            <person name="Miyanaga A."/>
            <person name="Eguchi T."/>
        </authorList>
    </citation>
    <scope>NUCLEOTIDE SEQUENCE [LARGE SCALE GENOMIC DNA]</scope>
    <source>
        <strain evidence="2 3">A-8890</strain>
    </source>
</reference>
<feature type="transmembrane region" description="Helical" evidence="1">
    <location>
        <begin position="82"/>
        <end position="101"/>
    </location>
</feature>